<sequence length="381" mass="43295">MSESKLVSLVKRDDIPSIRTIEVNGVEHWLGHVKDFTKHEGLTEFLPKDNRISMAWVRLEAGEQLDEHIHPVESMILICEGGASTLGDVETDMGAGDALLVPPGRPHGFIGAEPTGFWGLSLQFDSRGLYEDIADPWATFHEDENYELKHADTIVDKLFQKNEIFKDRFDKHRLFALVNKGLLTDSETRNRFLDCFQVWSNHFQKMVFNRYLTSADGAHLELAWDHLIEEFGHNMDLAASRDSSARIFDPVLEATSSWFCSILNRLSDMQKLVLIHLVVEASATVFYKHVAPVMSQTQHARHFHEHDDGDHEHVKMGYDFVRRQTPSLHEAEGLLEIQEQGWSMLMSVMSRIADLVVYGSERQSNSNAAQATKQPAAELES</sequence>
<dbReference type="Gene3D" id="1.20.910.10">
    <property type="entry name" value="Heme oxygenase-like"/>
    <property type="match status" value="1"/>
</dbReference>
<evidence type="ECO:0000313" key="2">
    <source>
        <dbReference type="EMBL" id="KJZ05630.1"/>
    </source>
</evidence>
<evidence type="ECO:0000259" key="1">
    <source>
        <dbReference type="Pfam" id="PF07883"/>
    </source>
</evidence>
<proteinExistence type="predicted"/>
<dbReference type="Gene3D" id="2.60.120.10">
    <property type="entry name" value="Jelly Rolls"/>
    <property type="match status" value="1"/>
</dbReference>
<name>A0A0F4QEA0_9GAMM</name>
<dbReference type="PATRIC" id="fig|43658.5.peg.4682"/>
<dbReference type="OrthoDB" id="6979651at2"/>
<feature type="domain" description="Cupin type-2" evidence="1">
    <location>
        <begin position="56"/>
        <end position="111"/>
    </location>
</feature>
<dbReference type="RefSeq" id="WP_046007141.1">
    <property type="nucleotide sequence ID" value="NZ_JXYA01000065.1"/>
</dbReference>
<dbReference type="InterPro" id="IPR011051">
    <property type="entry name" value="RmlC_Cupin_sf"/>
</dbReference>
<dbReference type="EMBL" id="JXYA01000065">
    <property type="protein sequence ID" value="KJZ05630.1"/>
    <property type="molecule type" value="Genomic_DNA"/>
</dbReference>
<evidence type="ECO:0000313" key="3">
    <source>
        <dbReference type="Proteomes" id="UP000033452"/>
    </source>
</evidence>
<dbReference type="Proteomes" id="UP000033452">
    <property type="component" value="Unassembled WGS sequence"/>
</dbReference>
<comment type="caution">
    <text evidence="2">The sequence shown here is derived from an EMBL/GenBank/DDBJ whole genome shotgun (WGS) entry which is preliminary data.</text>
</comment>
<dbReference type="InterPro" id="IPR016084">
    <property type="entry name" value="Haem_Oase-like_multi-hlx"/>
</dbReference>
<dbReference type="AlphaFoldDB" id="A0A0F4QEA0"/>
<reference evidence="2 3" key="1">
    <citation type="journal article" date="2015" name="BMC Genomics">
        <title>Genome mining reveals unlocked bioactive potential of marine Gram-negative bacteria.</title>
        <authorList>
            <person name="Machado H."/>
            <person name="Sonnenschein E.C."/>
            <person name="Melchiorsen J."/>
            <person name="Gram L."/>
        </authorList>
    </citation>
    <scope>NUCLEOTIDE SEQUENCE [LARGE SCALE GENOMIC DNA]</scope>
    <source>
        <strain evidence="2 3">S2471</strain>
    </source>
</reference>
<dbReference type="InterPro" id="IPR013096">
    <property type="entry name" value="Cupin_2"/>
</dbReference>
<organism evidence="2 3">
    <name type="scientific">Pseudoalteromonas rubra</name>
    <dbReference type="NCBI Taxonomy" id="43658"/>
    <lineage>
        <taxon>Bacteria</taxon>
        <taxon>Pseudomonadati</taxon>
        <taxon>Pseudomonadota</taxon>
        <taxon>Gammaproteobacteria</taxon>
        <taxon>Alteromonadales</taxon>
        <taxon>Pseudoalteromonadaceae</taxon>
        <taxon>Pseudoalteromonas</taxon>
    </lineage>
</organism>
<gene>
    <name evidence="2" type="ORF">TW77_22210</name>
</gene>
<dbReference type="SUPFAM" id="SSF51182">
    <property type="entry name" value="RmlC-like cupins"/>
    <property type="match status" value="1"/>
</dbReference>
<accession>A0A0F4QEA0</accession>
<dbReference type="Pfam" id="PF07883">
    <property type="entry name" value="Cupin_2"/>
    <property type="match status" value="1"/>
</dbReference>
<dbReference type="InterPro" id="IPR014710">
    <property type="entry name" value="RmlC-like_jellyroll"/>
</dbReference>
<protein>
    <recommendedName>
        <fullName evidence="1">Cupin type-2 domain-containing protein</fullName>
    </recommendedName>
</protein>
<keyword evidence="3" id="KW-1185">Reference proteome</keyword>